<keyword evidence="2" id="KW-1185">Reference proteome</keyword>
<sequence length="91" mass="10052">MVILVKSVVQSVAYSEVIWIHLELFVVQAAQISVYGPDYHLAMGCYFGVIQNSSGREDITKCAEITLGPGVHDQNSVNIKGILLKFSNHLF</sequence>
<dbReference type="Proteomes" id="UP000261640">
    <property type="component" value="Unplaced"/>
</dbReference>
<reference evidence="1" key="1">
    <citation type="submission" date="2025-08" db="UniProtKB">
        <authorList>
            <consortium name="Ensembl"/>
        </authorList>
    </citation>
    <scope>IDENTIFICATION</scope>
</reference>
<dbReference type="InParanoid" id="A0A3Q3KU17"/>
<evidence type="ECO:0000313" key="2">
    <source>
        <dbReference type="Proteomes" id="UP000261640"/>
    </source>
</evidence>
<reference evidence="1" key="2">
    <citation type="submission" date="2025-09" db="UniProtKB">
        <authorList>
            <consortium name="Ensembl"/>
        </authorList>
    </citation>
    <scope>IDENTIFICATION</scope>
</reference>
<protein>
    <submittedName>
        <fullName evidence="1">Uncharacterized protein</fullName>
    </submittedName>
</protein>
<dbReference type="GeneTree" id="ENSGT01090000261264"/>
<evidence type="ECO:0000313" key="1">
    <source>
        <dbReference type="Ensembl" id="ENSMAMP00000004907.2"/>
    </source>
</evidence>
<dbReference type="Ensembl" id="ENSMAMT00000005029.2">
    <property type="protein sequence ID" value="ENSMAMP00000004907.2"/>
    <property type="gene ID" value="ENSMAMG00000003299.2"/>
</dbReference>
<organism evidence="1 2">
    <name type="scientific">Mastacembelus armatus</name>
    <name type="common">zig-zag eel</name>
    <dbReference type="NCBI Taxonomy" id="205130"/>
    <lineage>
        <taxon>Eukaryota</taxon>
        <taxon>Metazoa</taxon>
        <taxon>Chordata</taxon>
        <taxon>Craniata</taxon>
        <taxon>Vertebrata</taxon>
        <taxon>Euteleostomi</taxon>
        <taxon>Actinopterygii</taxon>
        <taxon>Neopterygii</taxon>
        <taxon>Teleostei</taxon>
        <taxon>Neoteleostei</taxon>
        <taxon>Acanthomorphata</taxon>
        <taxon>Anabantaria</taxon>
        <taxon>Synbranchiformes</taxon>
        <taxon>Mastacembelidae</taxon>
        <taxon>Mastacembelus</taxon>
    </lineage>
</organism>
<accession>A0A3Q3KU17</accession>
<proteinExistence type="predicted"/>
<name>A0A3Q3KU17_9TELE</name>
<dbReference type="AlphaFoldDB" id="A0A3Q3KU17"/>